<reference evidence="1 2" key="1">
    <citation type="submission" date="2018-01" db="EMBL/GenBank/DDBJ databases">
        <authorList>
            <person name="Paulsen S."/>
            <person name="Gram L.K."/>
        </authorList>
    </citation>
    <scope>NUCLEOTIDE SEQUENCE [LARGE SCALE GENOMIC DNA]</scope>
    <source>
        <strain evidence="1 2">S2599</strain>
    </source>
</reference>
<comment type="caution">
    <text evidence="1">The sequence shown here is derived from an EMBL/GenBank/DDBJ whole genome shotgun (WGS) entry which is preliminary data.</text>
</comment>
<organism evidence="1 2">
    <name type="scientific">Pseudoalteromonas rubra</name>
    <dbReference type="NCBI Taxonomy" id="43658"/>
    <lineage>
        <taxon>Bacteria</taxon>
        <taxon>Pseudomonadati</taxon>
        <taxon>Pseudomonadota</taxon>
        <taxon>Gammaproteobacteria</taxon>
        <taxon>Alteromonadales</taxon>
        <taxon>Pseudoalteromonadaceae</taxon>
        <taxon>Pseudoalteromonas</taxon>
    </lineage>
</organism>
<protein>
    <submittedName>
        <fullName evidence="1">Uncharacterized protein</fullName>
    </submittedName>
</protein>
<dbReference type="Proteomes" id="UP000306719">
    <property type="component" value="Unassembled WGS sequence"/>
</dbReference>
<dbReference type="AlphaFoldDB" id="A0A5S3X232"/>
<gene>
    <name evidence="1" type="ORF">CWB98_06450</name>
</gene>
<evidence type="ECO:0000313" key="1">
    <source>
        <dbReference type="EMBL" id="TMP38368.1"/>
    </source>
</evidence>
<name>A0A5S3X232_9GAMM</name>
<proteinExistence type="predicted"/>
<accession>A0A5S3X232</accession>
<sequence>MPVDNDEFEQRKVLYKNKVRSYNCTSPALYKQLAKARSTKQINTRLFQVEDELSSVEPDQAMGLLSLTEKKCEAYQ</sequence>
<dbReference type="EMBL" id="PNCJ01000009">
    <property type="protein sequence ID" value="TMP38368.1"/>
    <property type="molecule type" value="Genomic_DNA"/>
</dbReference>
<reference evidence="2" key="2">
    <citation type="submission" date="2019-06" db="EMBL/GenBank/DDBJ databases">
        <title>Co-occurence of chitin degradation, pigmentation and bioactivity in marine Pseudoalteromonas.</title>
        <authorList>
            <person name="Sonnenschein E.C."/>
            <person name="Bech P.K."/>
        </authorList>
    </citation>
    <scope>NUCLEOTIDE SEQUENCE [LARGE SCALE GENOMIC DNA]</scope>
    <source>
        <strain evidence="2">S2599</strain>
    </source>
</reference>
<evidence type="ECO:0000313" key="2">
    <source>
        <dbReference type="Proteomes" id="UP000306719"/>
    </source>
</evidence>